<dbReference type="Pfam" id="PF01084">
    <property type="entry name" value="Ribosomal_S18"/>
    <property type="match status" value="1"/>
</dbReference>
<evidence type="ECO:0000256" key="4">
    <source>
        <dbReference type="SAM" id="MobiDB-lite"/>
    </source>
</evidence>
<evidence type="ECO:0000256" key="2">
    <source>
        <dbReference type="ARBA" id="ARBA00023274"/>
    </source>
</evidence>
<keyword evidence="6" id="KW-1185">Reference proteome</keyword>
<dbReference type="EMBL" id="KQ087218">
    <property type="protein sequence ID" value="KLT41415.1"/>
    <property type="molecule type" value="Genomic_DNA"/>
</dbReference>
<sequence>MAFRQLRGVRALHTTPPVRQSAAEITSDFLARLTADSSAPNRGQSQADNAARGMIGSVGLRHSPSEDGRRQFRPNEFAEPHVYKESNLYPTQKPRPRPPLLGPSKRVAKQIDPFYIRNANPLDHCTNPLMSMAFIDPIGRIKGRNQTGLTWRSQKMVGKMVRRARAMGVIPHWSNRPAPGGLGERDFNRFSSSRG</sequence>
<dbReference type="AlphaFoldDB" id="A0A0J0XK20"/>
<dbReference type="RefSeq" id="XP_018277906.1">
    <property type="nucleotide sequence ID" value="XM_018420887.1"/>
</dbReference>
<keyword evidence="2" id="KW-0687">Ribonucleoprotein</keyword>
<dbReference type="InterPro" id="IPR036870">
    <property type="entry name" value="Ribosomal_bS18_sf"/>
</dbReference>
<organism evidence="5 6">
    <name type="scientific">Cutaneotrichosporon oleaginosum</name>
    <dbReference type="NCBI Taxonomy" id="879819"/>
    <lineage>
        <taxon>Eukaryota</taxon>
        <taxon>Fungi</taxon>
        <taxon>Dikarya</taxon>
        <taxon>Basidiomycota</taxon>
        <taxon>Agaricomycotina</taxon>
        <taxon>Tremellomycetes</taxon>
        <taxon>Trichosporonales</taxon>
        <taxon>Trichosporonaceae</taxon>
        <taxon>Cutaneotrichosporon</taxon>
    </lineage>
</organism>
<keyword evidence="1" id="KW-0689">Ribosomal protein</keyword>
<dbReference type="Gene3D" id="4.10.640.10">
    <property type="entry name" value="Ribosomal protein S18"/>
    <property type="match status" value="1"/>
</dbReference>
<gene>
    <name evidence="5" type="ORF">CC85DRAFT_262005</name>
</gene>
<evidence type="ECO:0000256" key="3">
    <source>
        <dbReference type="ARBA" id="ARBA00035264"/>
    </source>
</evidence>
<name>A0A0J0XK20_9TREE</name>
<dbReference type="OrthoDB" id="21463at2759"/>
<dbReference type="GO" id="GO:0005840">
    <property type="term" value="C:ribosome"/>
    <property type="evidence" value="ECO:0007669"/>
    <property type="project" value="UniProtKB-KW"/>
</dbReference>
<evidence type="ECO:0000256" key="1">
    <source>
        <dbReference type="ARBA" id="ARBA00022980"/>
    </source>
</evidence>
<evidence type="ECO:0000313" key="5">
    <source>
        <dbReference type="EMBL" id="KLT41415.1"/>
    </source>
</evidence>
<reference evidence="5 6" key="1">
    <citation type="submission" date="2015-03" db="EMBL/GenBank/DDBJ databases">
        <title>Genomics and transcriptomics of the oil-accumulating basidiomycete yeast T. oleaginosus allow insights into substrate utilization and the diverse evolutionary trajectories of mating systems in fungi.</title>
        <authorList>
            <consortium name="DOE Joint Genome Institute"/>
            <person name="Kourist R."/>
            <person name="Kracht O."/>
            <person name="Bracharz F."/>
            <person name="Lipzen A."/>
            <person name="Nolan M."/>
            <person name="Ohm R."/>
            <person name="Grigoriev I."/>
            <person name="Sun S."/>
            <person name="Heitman J."/>
            <person name="Bruck T."/>
            <person name="Nowrousian M."/>
        </authorList>
    </citation>
    <scope>NUCLEOTIDE SEQUENCE [LARGE SCALE GENOMIC DNA]</scope>
    <source>
        <strain evidence="5 6">IBC0246</strain>
    </source>
</reference>
<dbReference type="GeneID" id="28981490"/>
<dbReference type="GO" id="GO:1990904">
    <property type="term" value="C:ribonucleoprotein complex"/>
    <property type="evidence" value="ECO:0007669"/>
    <property type="project" value="UniProtKB-KW"/>
</dbReference>
<dbReference type="SUPFAM" id="SSF46911">
    <property type="entry name" value="Ribosomal protein S18"/>
    <property type="match status" value="1"/>
</dbReference>
<dbReference type="STRING" id="879819.A0A0J0XK20"/>
<dbReference type="Proteomes" id="UP000053611">
    <property type="component" value="Unassembled WGS sequence"/>
</dbReference>
<proteinExistence type="predicted"/>
<dbReference type="GO" id="GO:0006412">
    <property type="term" value="P:translation"/>
    <property type="evidence" value="ECO:0007669"/>
    <property type="project" value="InterPro"/>
</dbReference>
<dbReference type="GO" id="GO:0003735">
    <property type="term" value="F:structural constituent of ribosome"/>
    <property type="evidence" value="ECO:0007669"/>
    <property type="project" value="InterPro"/>
</dbReference>
<feature type="region of interest" description="Disordered" evidence="4">
    <location>
        <begin position="85"/>
        <end position="105"/>
    </location>
</feature>
<feature type="region of interest" description="Disordered" evidence="4">
    <location>
        <begin position="172"/>
        <end position="195"/>
    </location>
</feature>
<accession>A0A0J0XK20</accession>
<evidence type="ECO:0000313" key="6">
    <source>
        <dbReference type="Proteomes" id="UP000053611"/>
    </source>
</evidence>
<protein>
    <recommendedName>
        <fullName evidence="3">Small ribosomal subunit protein bS18m</fullName>
    </recommendedName>
</protein>
<dbReference type="InterPro" id="IPR001648">
    <property type="entry name" value="Ribosomal_bS18"/>
</dbReference>